<dbReference type="EMBL" id="JANPWB010000002">
    <property type="protein sequence ID" value="KAJ1211772.1"/>
    <property type="molecule type" value="Genomic_DNA"/>
</dbReference>
<evidence type="ECO:0000256" key="1">
    <source>
        <dbReference type="SAM" id="MobiDB-lite"/>
    </source>
</evidence>
<dbReference type="Proteomes" id="UP001066276">
    <property type="component" value="Chromosome 1_2"/>
</dbReference>
<feature type="region of interest" description="Disordered" evidence="1">
    <location>
        <begin position="1"/>
        <end position="39"/>
    </location>
</feature>
<evidence type="ECO:0000313" key="2">
    <source>
        <dbReference type="EMBL" id="KAJ1211772.1"/>
    </source>
</evidence>
<accession>A0AAV7WGR5</accession>
<reference evidence="2" key="1">
    <citation type="journal article" date="2022" name="bioRxiv">
        <title>Sequencing and chromosome-scale assembly of the giantPleurodeles waltlgenome.</title>
        <authorList>
            <person name="Brown T."/>
            <person name="Elewa A."/>
            <person name="Iarovenko S."/>
            <person name="Subramanian E."/>
            <person name="Araus A.J."/>
            <person name="Petzold A."/>
            <person name="Susuki M."/>
            <person name="Suzuki K.-i.T."/>
            <person name="Hayashi T."/>
            <person name="Toyoda A."/>
            <person name="Oliveira C."/>
            <person name="Osipova E."/>
            <person name="Leigh N.D."/>
            <person name="Simon A."/>
            <person name="Yun M.H."/>
        </authorList>
    </citation>
    <scope>NUCLEOTIDE SEQUENCE</scope>
    <source>
        <strain evidence="2">20211129_DDA</strain>
        <tissue evidence="2">Liver</tissue>
    </source>
</reference>
<organism evidence="2 3">
    <name type="scientific">Pleurodeles waltl</name>
    <name type="common">Iberian ribbed newt</name>
    <dbReference type="NCBI Taxonomy" id="8319"/>
    <lineage>
        <taxon>Eukaryota</taxon>
        <taxon>Metazoa</taxon>
        <taxon>Chordata</taxon>
        <taxon>Craniata</taxon>
        <taxon>Vertebrata</taxon>
        <taxon>Euteleostomi</taxon>
        <taxon>Amphibia</taxon>
        <taxon>Batrachia</taxon>
        <taxon>Caudata</taxon>
        <taxon>Salamandroidea</taxon>
        <taxon>Salamandridae</taxon>
        <taxon>Pleurodelinae</taxon>
        <taxon>Pleurodeles</taxon>
    </lineage>
</organism>
<gene>
    <name evidence="2" type="ORF">NDU88_007126</name>
</gene>
<sequence length="131" mass="14050">MKGAGDDATERTLAHSAHHPDPANGGSDPQIPPECREDEELFKEIGVALRPGRKIGESCPKMQPLSATGGNDPPPAIITESSSTAPWLRASADFGNLPDSKHLLIVMDDYSCYPEVEIVKNTSAEETILKL</sequence>
<protein>
    <submittedName>
        <fullName evidence="2">Uncharacterized protein</fullName>
    </submittedName>
</protein>
<name>A0AAV7WGR5_PLEWA</name>
<keyword evidence="3" id="KW-1185">Reference proteome</keyword>
<dbReference type="AlphaFoldDB" id="A0AAV7WGR5"/>
<feature type="region of interest" description="Disordered" evidence="1">
    <location>
        <begin position="53"/>
        <end position="80"/>
    </location>
</feature>
<comment type="caution">
    <text evidence="2">The sequence shown here is derived from an EMBL/GenBank/DDBJ whole genome shotgun (WGS) entry which is preliminary data.</text>
</comment>
<proteinExistence type="predicted"/>
<feature type="compositionally biased region" description="Basic and acidic residues" evidence="1">
    <location>
        <begin position="1"/>
        <end position="21"/>
    </location>
</feature>
<evidence type="ECO:0000313" key="3">
    <source>
        <dbReference type="Proteomes" id="UP001066276"/>
    </source>
</evidence>